<name>A0A934VRG6_9BACT</name>
<dbReference type="Pfam" id="PF11769">
    <property type="entry name" value="DUF3313"/>
    <property type="match status" value="1"/>
</dbReference>
<keyword evidence="1" id="KW-0732">Signal</keyword>
<organism evidence="2 3">
    <name type="scientific">Pelagicoccus mobilis</name>
    <dbReference type="NCBI Taxonomy" id="415221"/>
    <lineage>
        <taxon>Bacteria</taxon>
        <taxon>Pseudomonadati</taxon>
        <taxon>Verrucomicrobiota</taxon>
        <taxon>Opitutia</taxon>
        <taxon>Puniceicoccales</taxon>
        <taxon>Pelagicoccaceae</taxon>
        <taxon>Pelagicoccus</taxon>
    </lineage>
</organism>
<dbReference type="AlphaFoldDB" id="A0A934VRG6"/>
<protein>
    <submittedName>
        <fullName evidence="2">DUF3313 domain-containing protein</fullName>
    </submittedName>
</protein>
<comment type="caution">
    <text evidence="2">The sequence shown here is derived from an EMBL/GenBank/DDBJ whole genome shotgun (WGS) entry which is preliminary data.</text>
</comment>
<dbReference type="InterPro" id="IPR021747">
    <property type="entry name" value="DUF3313"/>
</dbReference>
<evidence type="ECO:0000256" key="1">
    <source>
        <dbReference type="SAM" id="SignalP"/>
    </source>
</evidence>
<sequence>MKTMIKILTQACICIAILATPITAEAKKKKFPDVSFDGLEKVERPKSKADAVYIQPGADLSGYKSIIVAEPQIAFRKYWKEDHNSGRMADRIDDKDMERMISRGKKLFIEQFTKTLTKKGYPVVHAPEGNVLVARAGILNLDVEAPDPNRTAGTWSKVYTEYAGSATLVIELYDSTSGQLLARAIDHKDDIGEQFGWYQDRTQFTNINDAREAFDSWARMLANGLDEAKKG</sequence>
<proteinExistence type="predicted"/>
<evidence type="ECO:0000313" key="3">
    <source>
        <dbReference type="Proteomes" id="UP000617628"/>
    </source>
</evidence>
<evidence type="ECO:0000313" key="2">
    <source>
        <dbReference type="EMBL" id="MBK1877598.1"/>
    </source>
</evidence>
<reference evidence="2" key="1">
    <citation type="submission" date="2021-01" db="EMBL/GenBank/DDBJ databases">
        <title>Modified the classification status of verrucomicrobia.</title>
        <authorList>
            <person name="Feng X."/>
        </authorList>
    </citation>
    <scope>NUCLEOTIDE SEQUENCE</scope>
    <source>
        <strain evidence="2">KCTC 13126</strain>
    </source>
</reference>
<feature type="signal peptide" evidence="1">
    <location>
        <begin position="1"/>
        <end position="26"/>
    </location>
</feature>
<gene>
    <name evidence="2" type="ORF">JIN87_12040</name>
</gene>
<accession>A0A934VRG6</accession>
<dbReference type="RefSeq" id="WP_200355812.1">
    <property type="nucleotide sequence ID" value="NZ_JAENIL010000020.1"/>
</dbReference>
<dbReference type="EMBL" id="JAENIL010000020">
    <property type="protein sequence ID" value="MBK1877598.1"/>
    <property type="molecule type" value="Genomic_DNA"/>
</dbReference>
<keyword evidence="3" id="KW-1185">Reference proteome</keyword>
<dbReference type="Proteomes" id="UP000617628">
    <property type="component" value="Unassembled WGS sequence"/>
</dbReference>
<feature type="chain" id="PRO_5036958005" evidence="1">
    <location>
        <begin position="27"/>
        <end position="231"/>
    </location>
</feature>